<reference evidence="2" key="1">
    <citation type="journal article" date="2007" name="Science">
        <title>Draft genome of the filarial nematode parasite Brugia malayi.</title>
        <authorList>
            <person name="Ghedin E."/>
            <person name="Wang S."/>
            <person name="Spiro D."/>
            <person name="Caler E."/>
            <person name="Zhao Q."/>
            <person name="Crabtree J."/>
            <person name="Allen J.E."/>
            <person name="Delcher A.L."/>
            <person name="Guiliano D.B."/>
            <person name="Miranda-Saavedra D."/>
            <person name="Angiuoli S.V."/>
            <person name="Creasy T."/>
            <person name="Amedeo P."/>
            <person name="Haas B."/>
            <person name="El-Sayed N.M."/>
            <person name="Wortman J.R."/>
            <person name="Feldblyum T."/>
            <person name="Tallon L."/>
            <person name="Schatz M."/>
            <person name="Shumway M."/>
            <person name="Koo H."/>
            <person name="Salzberg S.L."/>
            <person name="Schobel S."/>
            <person name="Pertea M."/>
            <person name="Pop M."/>
            <person name="White O."/>
            <person name="Barton G.J."/>
            <person name="Carlow C.K."/>
            <person name="Crawford M.J."/>
            <person name="Daub J."/>
            <person name="Dimmic M.W."/>
            <person name="Estes C.F."/>
            <person name="Foster J.M."/>
            <person name="Ganatra M."/>
            <person name="Gregory W.F."/>
            <person name="Johnson N.M."/>
            <person name="Jin J."/>
            <person name="Komuniecki R."/>
            <person name="Korf I."/>
            <person name="Kumar S."/>
            <person name="Laney S."/>
            <person name="Li B.W."/>
            <person name="Li W."/>
            <person name="Lindblom T.H."/>
            <person name="Lustigman S."/>
            <person name="Ma D."/>
            <person name="Maina C.V."/>
            <person name="Martin D.M."/>
            <person name="McCarter J.P."/>
            <person name="McReynolds L."/>
            <person name="Mitreva M."/>
            <person name="Nutman T.B."/>
            <person name="Parkinson J."/>
            <person name="Peregrin-Alvarez J.M."/>
            <person name="Poole C."/>
            <person name="Ren Q."/>
            <person name="Saunders L."/>
            <person name="Sluder A.E."/>
            <person name="Smith K."/>
            <person name="Stanke M."/>
            <person name="Unnasch T.R."/>
            <person name="Ware J."/>
            <person name="Wei A.D."/>
            <person name="Weil G."/>
            <person name="Williams D.J."/>
            <person name="Zhang Y."/>
            <person name="Williams S.A."/>
            <person name="Fraser-Liggett C."/>
            <person name="Slatko B."/>
            <person name="Blaxter M.L."/>
            <person name="Scott A.L."/>
        </authorList>
    </citation>
    <scope>NUCLEOTIDE SEQUENCE</scope>
    <source>
        <strain evidence="2">FR3</strain>
    </source>
</reference>
<dbReference type="RefSeq" id="XP_042930115.1">
    <property type="nucleotide sequence ID" value="XM_043074181.1"/>
</dbReference>
<accession>A0A4E9ET46</accession>
<evidence type="ECO:0000313" key="3">
    <source>
        <dbReference type="WBParaSite" id="Bm17947.1"/>
    </source>
</evidence>
<accession>A0A5S6PEW0</accession>
<name>A0A4E9ET46_BRUMA</name>
<dbReference type="AlphaFoldDB" id="A0A4E9ET46"/>
<gene>
    <name evidence="1 3" type="primary">Bm17947</name>
    <name evidence="1" type="ORF">BM_BM17947</name>
</gene>
<keyword evidence="2" id="KW-1185">Reference proteome</keyword>
<evidence type="ECO:0000313" key="1">
    <source>
        <dbReference type="EMBL" id="VIO87376.1"/>
    </source>
</evidence>
<dbReference type="KEGG" id="bmy:BM_BM17947"/>
<organism evidence="1">
    <name type="scientific">Brugia malayi</name>
    <name type="common">Filarial nematode worm</name>
    <dbReference type="NCBI Taxonomy" id="6279"/>
    <lineage>
        <taxon>Eukaryota</taxon>
        <taxon>Metazoa</taxon>
        <taxon>Ecdysozoa</taxon>
        <taxon>Nematoda</taxon>
        <taxon>Chromadorea</taxon>
        <taxon>Rhabditida</taxon>
        <taxon>Spirurina</taxon>
        <taxon>Spiruromorpha</taxon>
        <taxon>Filarioidea</taxon>
        <taxon>Onchocercidae</taxon>
        <taxon>Brugia</taxon>
    </lineage>
</organism>
<dbReference type="Proteomes" id="UP000006672">
    <property type="component" value="Unassembled WGS sequence"/>
</dbReference>
<protein>
    <submittedName>
        <fullName evidence="1 3">Uncharacterized protein</fullName>
    </submittedName>
</protein>
<proteinExistence type="predicted"/>
<reference evidence="1" key="2">
    <citation type="submission" date="2019-04" db="EMBL/GenBank/DDBJ databases">
        <authorList>
            <person name="Howe K."/>
            <person name="Paulini M."/>
            <person name="Williams G."/>
        </authorList>
    </citation>
    <scope>NUCLEOTIDE SEQUENCE [LARGE SCALE GENOMIC DNA]</scope>
    <source>
        <strain evidence="1">FR3</strain>
    </source>
</reference>
<dbReference type="WBParaSite" id="Bm17947.1">
    <property type="protein sequence ID" value="Bm17947.1"/>
    <property type="gene ID" value="WBGene00269089"/>
</dbReference>
<reference evidence="3" key="3">
    <citation type="submission" date="2019-12" db="UniProtKB">
        <authorList>
            <consortium name="WormBaseParasite"/>
        </authorList>
    </citation>
    <scope>IDENTIFICATION</scope>
</reference>
<sequence length="39" mass="4369">MKNRHAMNDTQIQVKRADSIEGLNQSHDLALKPSAEASY</sequence>
<dbReference type="CTD" id="66059089"/>
<dbReference type="EMBL" id="CAAKNF010000196">
    <property type="protein sequence ID" value="VIO87376.1"/>
    <property type="molecule type" value="Genomic_DNA"/>
</dbReference>
<evidence type="ECO:0000313" key="2">
    <source>
        <dbReference type="Proteomes" id="UP000006672"/>
    </source>
</evidence>
<dbReference type="GeneID" id="66059089"/>